<dbReference type="InterPro" id="IPR012854">
    <property type="entry name" value="Cu_amine_oxidase-like_N"/>
</dbReference>
<evidence type="ECO:0000256" key="2">
    <source>
        <dbReference type="SAM" id="MobiDB-lite"/>
    </source>
</evidence>
<feature type="compositionally biased region" description="Low complexity" evidence="2">
    <location>
        <begin position="839"/>
        <end position="851"/>
    </location>
</feature>
<dbReference type="Proteomes" id="UP000267798">
    <property type="component" value="Unassembled WGS sequence"/>
</dbReference>
<evidence type="ECO:0000313" key="4">
    <source>
        <dbReference type="EMBL" id="RJX40261.1"/>
    </source>
</evidence>
<gene>
    <name evidence="4" type="ORF">D3P09_12965</name>
</gene>
<reference evidence="4 5" key="1">
    <citation type="submission" date="2018-09" db="EMBL/GenBank/DDBJ databases">
        <title>Paenibacillus aracenensis nov. sp. isolated from a cave in southern Spain.</title>
        <authorList>
            <person name="Jurado V."/>
            <person name="Gutierrez-Patricio S."/>
            <person name="Gonzalez-Pimentel J.L."/>
            <person name="Miller A.Z."/>
            <person name="Laiz L."/>
            <person name="Saiz-Jimenez C."/>
        </authorList>
    </citation>
    <scope>NUCLEOTIDE SEQUENCE [LARGE SCALE GENOMIC DNA]</scope>
    <source>
        <strain evidence="4 5">JCM 19203</strain>
    </source>
</reference>
<accession>A0A3A6PU43</accession>
<dbReference type="OrthoDB" id="9799230at2"/>
<evidence type="ECO:0000256" key="1">
    <source>
        <dbReference type="ARBA" id="ARBA00022737"/>
    </source>
</evidence>
<dbReference type="InterPro" id="IPR026876">
    <property type="entry name" value="Fn3_assoc_repeat"/>
</dbReference>
<sequence length="1160" mass="125510">MDFESNSYGGIRTMKKVMMYLLAIMLLLPVIPHASASNEKMDSTRSVDRPSFLTSVSVFAGSGDFEAWDGAASEASFRMPQGIAVLRDGSVLVAEGKNHLIRQIANGQVSTYAGLILKTDANGIPSGGWNDGTRSTAAINAPSGIDTDAAGNIYIADSENHAIRKISTDGTVSTVAGDGVLGLKDGAGSEARFYHPQDVAVAADGTLYVADTLNHAIRRITPDGQVATLNAPSVRAIEVAAGYAVPAGDYADGKLAESKFNEPASIAIDDKGNLYVSDTGNHLIRYMDLTEGTVTTAAGLSPGEQPVYEQGALYAAGGYADGSSSEARFYSPRGIAVTEEQGLIIADSLNHTIRYLVDGQVSTIAGVPAQFGQLDGINGHNLLHHPTDVAVLPDGNVLIADSYNNQIRELEWYKLPGDLPENDQVKVVFENQIIPFDAQPEIVQGRTMVPVRALSEKMGYEVGFENNERTIELVKGDVKLRLQVGSRVIAAENVATGTQEQLEIEGAPYIKAGRTYVPLRFFSEAFGADVTWDGTSRTVILREIATVVDKLPQADRHSREATLNQIKGTVWISQAGGSLRYRAYDGMSLHHGDRIITEFQSSAILNTVDRKDELTISENSELYISNLSNAAQVKHTSLVLWSGMIGASVSPLIDSLDTFKIMTATAQTDVRGTNFIVGIDPVTGVSKLYVSSGLVQGSGSGTNQNPVSVYPAQQLSLFPGADAGAPNLPDIVDLADFISQASPAVIEALLKQMKQVEQENAEMLERMKNAAAGSDPGGNPYNLSPYELDQFERNLENLLANIAKQALDQGKLDKDKLQEIIDEANKKLNNKIDINNVPPLQLTEQQRQQQELQKRLEEERRKKQQEQDKLREQQQAQLEALKNKLLAEKERLDQENKKQQEAAAKRAEDLLKQQLSDAEKQKFEQQKQELDRQKQQQDAAQLPQAPTPPAPSIPAAPRAAMPMASIVSGAVEPSTEIELTTATEGAAIYYTTDGSAPSASNGTLYTEPLVIEDNITIKAVAVKSGYTSSAILTLSYTIVVPEEDRPEFAEGYPKTYADTLDETTRIHVLVQTNQSGMVFFVVVPRGEAAPAAEQLIEGLENPSWLAYYRADIAADREFQYEVELEETAAEYDVYVVTVIGSDGAASMVRKATAIAPPATD</sequence>
<proteinExistence type="predicted"/>
<dbReference type="AlphaFoldDB" id="A0A3A6PU43"/>
<feature type="compositionally biased region" description="Basic and acidic residues" evidence="2">
    <location>
        <begin position="852"/>
        <end position="872"/>
    </location>
</feature>
<dbReference type="Gene3D" id="2.120.10.30">
    <property type="entry name" value="TolB, C-terminal domain"/>
    <property type="match status" value="4"/>
</dbReference>
<dbReference type="SUPFAM" id="SSF55383">
    <property type="entry name" value="Copper amine oxidase, domain N"/>
    <property type="match status" value="1"/>
</dbReference>
<dbReference type="Gene3D" id="3.30.457.10">
    <property type="entry name" value="Copper amine oxidase-like, N-terminal domain"/>
    <property type="match status" value="1"/>
</dbReference>
<feature type="domain" description="Copper amine oxidase-like N-terminal" evidence="3">
    <location>
        <begin position="430"/>
        <end position="541"/>
    </location>
</feature>
<dbReference type="EMBL" id="QXQB01000002">
    <property type="protein sequence ID" value="RJX40261.1"/>
    <property type="molecule type" value="Genomic_DNA"/>
</dbReference>
<evidence type="ECO:0000259" key="3">
    <source>
        <dbReference type="Pfam" id="PF07833"/>
    </source>
</evidence>
<feature type="region of interest" description="Disordered" evidence="2">
    <location>
        <begin position="839"/>
        <end position="873"/>
    </location>
</feature>
<dbReference type="Pfam" id="PF13287">
    <property type="entry name" value="Fn3_assoc"/>
    <property type="match status" value="1"/>
</dbReference>
<feature type="compositionally biased region" description="Pro residues" evidence="2">
    <location>
        <begin position="945"/>
        <end position="954"/>
    </location>
</feature>
<feature type="region of interest" description="Disordered" evidence="2">
    <location>
        <begin position="918"/>
        <end position="956"/>
    </location>
</feature>
<dbReference type="PANTHER" id="PTHR13833">
    <property type="match status" value="1"/>
</dbReference>
<keyword evidence="5" id="KW-1185">Reference proteome</keyword>
<protein>
    <recommendedName>
        <fullName evidence="3">Copper amine oxidase-like N-terminal domain-containing protein</fullName>
    </recommendedName>
</protein>
<dbReference type="Pfam" id="PF07833">
    <property type="entry name" value="Cu_amine_oxidN1"/>
    <property type="match status" value="1"/>
</dbReference>
<comment type="caution">
    <text evidence="4">The sequence shown here is derived from an EMBL/GenBank/DDBJ whole genome shotgun (WGS) entry which is preliminary data.</text>
</comment>
<name>A0A3A6PU43_9BACL</name>
<dbReference type="InterPro" id="IPR001258">
    <property type="entry name" value="NHL_repeat"/>
</dbReference>
<keyword evidence="1" id="KW-0677">Repeat</keyword>
<dbReference type="PANTHER" id="PTHR13833:SF71">
    <property type="entry name" value="NHL DOMAIN-CONTAINING PROTEIN"/>
    <property type="match status" value="1"/>
</dbReference>
<dbReference type="InterPro" id="IPR036582">
    <property type="entry name" value="Mao_N_sf"/>
</dbReference>
<evidence type="ECO:0000313" key="5">
    <source>
        <dbReference type="Proteomes" id="UP000267798"/>
    </source>
</evidence>
<dbReference type="InterPro" id="IPR011042">
    <property type="entry name" value="6-blade_b-propeller_TolB-like"/>
</dbReference>
<organism evidence="4 5">
    <name type="scientific">Paenibacillus pinisoli</name>
    <dbReference type="NCBI Taxonomy" id="1276110"/>
    <lineage>
        <taxon>Bacteria</taxon>
        <taxon>Bacillati</taxon>
        <taxon>Bacillota</taxon>
        <taxon>Bacilli</taxon>
        <taxon>Bacillales</taxon>
        <taxon>Paenibacillaceae</taxon>
        <taxon>Paenibacillus</taxon>
    </lineage>
</organism>
<dbReference type="CDD" id="cd14953">
    <property type="entry name" value="NHL_like_1"/>
    <property type="match status" value="1"/>
</dbReference>
<dbReference type="SUPFAM" id="SSF101898">
    <property type="entry name" value="NHL repeat"/>
    <property type="match status" value="1"/>
</dbReference>
<feature type="compositionally biased region" description="Basic and acidic residues" evidence="2">
    <location>
        <begin position="918"/>
        <end position="935"/>
    </location>
</feature>
<dbReference type="Pfam" id="PF01436">
    <property type="entry name" value="NHL"/>
    <property type="match status" value="5"/>
</dbReference>